<protein>
    <submittedName>
        <fullName evidence="1">Uncharacterized protein</fullName>
    </submittedName>
</protein>
<gene>
    <name evidence="1" type="ORF">HRQ87_05070</name>
</gene>
<accession>A0ABX2IMS1</accession>
<organism evidence="1 2">
    <name type="scientific">Parasulfitobacter algicola</name>
    <dbReference type="NCBI Taxonomy" id="2614809"/>
    <lineage>
        <taxon>Bacteria</taxon>
        <taxon>Pseudomonadati</taxon>
        <taxon>Pseudomonadota</taxon>
        <taxon>Alphaproteobacteria</taxon>
        <taxon>Rhodobacterales</taxon>
        <taxon>Roseobacteraceae</taxon>
        <taxon>Parasulfitobacter</taxon>
    </lineage>
</organism>
<sequence length="124" mass="14573">MTEYVFSKDFDWSLRALAQDAETQLRLYGGFWNTADDLASDYELALRELHNDVLDKHPEISVLDQLLLRKSGIEEFWTIEALRDSEFWHEVRDSAKKALKRYGIPVTAPEPRDIQIILIDEKEY</sequence>
<evidence type="ECO:0000313" key="2">
    <source>
        <dbReference type="Proteomes" id="UP000777935"/>
    </source>
</evidence>
<dbReference type="EMBL" id="JABUFE010000002">
    <property type="protein sequence ID" value="NSX54168.1"/>
    <property type="molecule type" value="Genomic_DNA"/>
</dbReference>
<name>A0ABX2IMS1_9RHOB</name>
<dbReference type="Proteomes" id="UP000777935">
    <property type="component" value="Unassembled WGS sequence"/>
</dbReference>
<proteinExistence type="predicted"/>
<dbReference type="RefSeq" id="WP_174135912.1">
    <property type="nucleotide sequence ID" value="NZ_JABUFE010000002.1"/>
</dbReference>
<keyword evidence="2" id="KW-1185">Reference proteome</keyword>
<comment type="caution">
    <text evidence="1">The sequence shown here is derived from an EMBL/GenBank/DDBJ whole genome shotgun (WGS) entry which is preliminary data.</text>
</comment>
<reference evidence="1 2" key="1">
    <citation type="submission" date="2020-06" db="EMBL/GenBank/DDBJ databases">
        <title>Sulfitobacter algicola sp. nov., isolated from green algae.</title>
        <authorList>
            <person name="Wang C."/>
        </authorList>
    </citation>
    <scope>NUCLEOTIDE SEQUENCE [LARGE SCALE GENOMIC DNA]</scope>
    <source>
        <strain evidence="1 2">1151</strain>
    </source>
</reference>
<evidence type="ECO:0000313" key="1">
    <source>
        <dbReference type="EMBL" id="NSX54168.1"/>
    </source>
</evidence>